<dbReference type="CDD" id="cd02440">
    <property type="entry name" value="AdoMet_MTases"/>
    <property type="match status" value="1"/>
</dbReference>
<keyword evidence="6" id="KW-1185">Reference proteome</keyword>
<comment type="similarity">
    <text evidence="4">Belongs to the BMT2 family.</text>
</comment>
<dbReference type="GO" id="GO:0008168">
    <property type="term" value="F:methyltransferase activity"/>
    <property type="evidence" value="ECO:0007669"/>
    <property type="project" value="UniProtKB-UniRule"/>
</dbReference>
<dbReference type="GO" id="GO:1904262">
    <property type="term" value="P:negative regulation of TORC1 signaling"/>
    <property type="evidence" value="ECO:0007669"/>
    <property type="project" value="TreeGrafter"/>
</dbReference>
<dbReference type="RefSeq" id="XP_014262109.1">
    <property type="nucleotide sequence ID" value="XM_014406623.2"/>
</dbReference>
<dbReference type="Pfam" id="PF11968">
    <property type="entry name" value="Bmt2"/>
    <property type="match status" value="1"/>
</dbReference>
<evidence type="ECO:0000256" key="2">
    <source>
        <dbReference type="ARBA" id="ARBA00022679"/>
    </source>
</evidence>
<evidence type="ECO:0000256" key="3">
    <source>
        <dbReference type="ARBA" id="ARBA00022691"/>
    </source>
</evidence>
<evidence type="ECO:0000313" key="6">
    <source>
        <dbReference type="Proteomes" id="UP000494040"/>
    </source>
</evidence>
<dbReference type="HAMAP" id="MF_03044">
    <property type="entry name" value="BMT2"/>
    <property type="match status" value="1"/>
</dbReference>
<feature type="binding site" evidence="4">
    <location>
        <position position="139"/>
    </location>
    <ligand>
        <name>S-adenosyl-L-methionine</name>
        <dbReference type="ChEBI" id="CHEBI:59789"/>
    </ligand>
</feature>
<dbReference type="OrthoDB" id="5954793at2759"/>
<protein>
    <recommendedName>
        <fullName evidence="4">S-adenosylmethionine sensor upstream of mTORC1</fullName>
    </recommendedName>
    <alternativeName>
        <fullName evidence="4">Probable methyltransferase BMT2 homolog</fullName>
        <ecNumber evidence="4">2.1.1.-</ecNumber>
    </alternativeName>
</protein>
<feature type="binding site" evidence="4">
    <location>
        <position position="121"/>
    </location>
    <ligand>
        <name>S-adenosyl-L-methionine</name>
        <dbReference type="ChEBI" id="CHEBI:59789"/>
    </ligand>
</feature>
<dbReference type="GeneID" id="106674108"/>
<dbReference type="InterPro" id="IPR029063">
    <property type="entry name" value="SAM-dependent_MTases_sf"/>
</dbReference>
<keyword evidence="1 4" id="KW-0489">Methyltransferase</keyword>
<sequence length="315" mass="36942">MSNQQELSGYIKNVHINLRLIARKIGAEAAWEQHCKNEDTLEKYALAMKDLATKHWEKNNGQDPKLNGVYWIREQCKLYFFEKGQDIVREKEIKMELKFFNRKSECETKNKVNVIKLLDVGSCYNPFKKFPFFDVTALDLAPACEDVLKCDFLKLDIDQCTFLSESYFHVVVFSLLLEYLPDAKQRYLCCEKAYKLLTPGGLLIIITPDSKHETANSKIMKSWRKSLAHLGFLRITYEKLKHLHCMIFVKCINPLVPRHWCDLQGVIESPQELLRIPQDETTYEELEEKHEFKYERSESDNNKLAETFSFLAGDY</sequence>
<evidence type="ECO:0000256" key="4">
    <source>
        <dbReference type="HAMAP-Rule" id="MF_03044"/>
    </source>
</evidence>
<dbReference type="Proteomes" id="UP000494040">
    <property type="component" value="Unassembled WGS sequence"/>
</dbReference>
<reference evidence="5" key="1">
    <citation type="submission" date="2022-01" db="UniProtKB">
        <authorList>
            <consortium name="EnsemblMetazoa"/>
        </authorList>
    </citation>
    <scope>IDENTIFICATION</scope>
</reference>
<dbReference type="Gene3D" id="3.40.50.150">
    <property type="entry name" value="Vaccinia Virus protein VP39"/>
    <property type="match status" value="1"/>
</dbReference>
<organism evidence="5 6">
    <name type="scientific">Cimex lectularius</name>
    <name type="common">Bed bug</name>
    <name type="synonym">Acanthia lectularia</name>
    <dbReference type="NCBI Taxonomy" id="79782"/>
    <lineage>
        <taxon>Eukaryota</taxon>
        <taxon>Metazoa</taxon>
        <taxon>Ecdysozoa</taxon>
        <taxon>Arthropoda</taxon>
        <taxon>Hexapoda</taxon>
        <taxon>Insecta</taxon>
        <taxon>Pterygota</taxon>
        <taxon>Neoptera</taxon>
        <taxon>Paraneoptera</taxon>
        <taxon>Hemiptera</taxon>
        <taxon>Heteroptera</taxon>
        <taxon>Panheteroptera</taxon>
        <taxon>Cimicomorpha</taxon>
        <taxon>Cimicidae</taxon>
        <taxon>Cimex</taxon>
    </lineage>
</organism>
<dbReference type="EnsemblMetazoa" id="XM_014406623.2">
    <property type="protein sequence ID" value="XP_014262109.1"/>
    <property type="gene ID" value="LOC106674108"/>
</dbReference>
<dbReference type="PANTHER" id="PTHR21008">
    <property type="entry name" value="S-ADENOSYLMETHIONINE SENSOR UPSTREAM OF MTORC1-RELATED"/>
    <property type="match status" value="1"/>
</dbReference>
<dbReference type="EC" id="2.1.1.-" evidence="4"/>
<dbReference type="CTD" id="154743"/>
<dbReference type="InterPro" id="IPR021867">
    <property type="entry name" value="Bmt2/SAMTOR"/>
</dbReference>
<proteinExistence type="inferred from homology"/>
<name>A0A8I6SCZ6_CIMLE</name>
<evidence type="ECO:0000256" key="1">
    <source>
        <dbReference type="ARBA" id="ARBA00022603"/>
    </source>
</evidence>
<dbReference type="KEGG" id="clec:106674108"/>
<comment type="function">
    <text evidence="4">S-adenosyl-L-methionine-binding protein that acts as an inhibitor of mTORC1 signaling. Acts as a sensor of S-adenosyl-L-methionine to signal methionine sufficiency to mTORC1. Probably also acts as a S-adenosyl-L-methionine-dependent methyltransferase.</text>
</comment>
<dbReference type="PANTHER" id="PTHR21008:SF0">
    <property type="entry name" value="S-ADENOSYLMETHIONINE SENSOR UPSTREAM OF MTORC1"/>
    <property type="match status" value="1"/>
</dbReference>
<dbReference type="AlphaFoldDB" id="A0A8I6SCZ6"/>
<keyword evidence="3 4" id="KW-0949">S-adenosyl-L-methionine</keyword>
<dbReference type="OMA" id="LATTHWE"/>
<evidence type="ECO:0000313" key="5">
    <source>
        <dbReference type="EnsemblMetazoa" id="XP_014262109.1"/>
    </source>
</evidence>
<accession>A0A8I6SCZ6</accession>
<dbReference type="SUPFAM" id="SSF53335">
    <property type="entry name" value="S-adenosyl-L-methionine-dependent methyltransferases"/>
    <property type="match status" value="1"/>
</dbReference>
<keyword evidence="2 4" id="KW-0808">Transferase</keyword>
<dbReference type="GO" id="GO:0032259">
    <property type="term" value="P:methylation"/>
    <property type="evidence" value="ECO:0007669"/>
    <property type="project" value="UniProtKB-KW"/>
</dbReference>